<sequence>MQQVDVIVLGAGIVGVSTAVHLRQRGLQVALIDRRHPGEETSHGNAGLIARNGFCPARFSNRAADLADIAIKQSTAVHYDLGAVFRMIPWFRRFAQHSGAQGIQRYARTMAPLRALAVKEHRALSMVSNGERFYRTSGWLQVYRSEASFRADERERHYARIFGVDYRELSGGDVNTVEPGLKADALLGVFWPESESVTNPSGVVEALWRYFIQEGGLYFTGEAAALEQRRSGWRISTPRKELMAKQAVVALGPWSADFASKLGDRFPLAVTRGYLQHYRPRSGASLSRPVMDVDHGYVLTPMEQGIRLTTGMEIAERDAPANPVQLLRAGKRAEDIFPLGQPVPGGLWMGSRPHLPDSLPVIGSSLSRPGLWYNFGHGASGFGLGPLSGRLLADLITERDPGLDILPLSPLRFLA</sequence>
<dbReference type="PANTHER" id="PTHR13847:SF289">
    <property type="entry name" value="GLYCINE OXIDASE"/>
    <property type="match status" value="1"/>
</dbReference>
<evidence type="ECO:0000256" key="1">
    <source>
        <dbReference type="ARBA" id="ARBA00023002"/>
    </source>
</evidence>
<dbReference type="SUPFAM" id="SSF51905">
    <property type="entry name" value="FAD/NAD(P)-binding domain"/>
    <property type="match status" value="1"/>
</dbReference>
<dbReference type="SUPFAM" id="SSF54373">
    <property type="entry name" value="FAD-linked reductases, C-terminal domain"/>
    <property type="match status" value="1"/>
</dbReference>
<dbReference type="RefSeq" id="WP_213218058.1">
    <property type="nucleotide sequence ID" value="NZ_QTKU01000007.1"/>
</dbReference>
<dbReference type="Pfam" id="PF01266">
    <property type="entry name" value="DAO"/>
    <property type="match status" value="1"/>
</dbReference>
<evidence type="ECO:0000259" key="2">
    <source>
        <dbReference type="Pfam" id="PF01266"/>
    </source>
</evidence>
<dbReference type="InterPro" id="IPR006076">
    <property type="entry name" value="FAD-dep_OxRdtase"/>
</dbReference>
<dbReference type="EMBL" id="QTKU01000007">
    <property type="protein sequence ID" value="MBS8262734.1"/>
    <property type="molecule type" value="Genomic_DNA"/>
</dbReference>
<organism evidence="3 4">
    <name type="scientific">Roseibium polysiphoniae</name>
    <dbReference type="NCBI Taxonomy" id="2571221"/>
    <lineage>
        <taxon>Bacteria</taxon>
        <taxon>Pseudomonadati</taxon>
        <taxon>Pseudomonadota</taxon>
        <taxon>Alphaproteobacteria</taxon>
        <taxon>Hyphomicrobiales</taxon>
        <taxon>Stappiaceae</taxon>
        <taxon>Roseibium</taxon>
    </lineage>
</organism>
<feature type="domain" description="FAD dependent oxidoreductase" evidence="2">
    <location>
        <begin position="5"/>
        <end position="395"/>
    </location>
</feature>
<keyword evidence="1" id="KW-0560">Oxidoreductase</keyword>
<dbReference type="PANTHER" id="PTHR13847">
    <property type="entry name" value="SARCOSINE DEHYDROGENASE-RELATED"/>
    <property type="match status" value="1"/>
</dbReference>
<dbReference type="GO" id="GO:0005737">
    <property type="term" value="C:cytoplasm"/>
    <property type="evidence" value="ECO:0007669"/>
    <property type="project" value="TreeGrafter"/>
</dbReference>
<proteinExistence type="predicted"/>
<protein>
    <submittedName>
        <fullName evidence="3">FAD-binding oxidoreductase</fullName>
    </submittedName>
</protein>
<dbReference type="Gene3D" id="3.30.9.10">
    <property type="entry name" value="D-Amino Acid Oxidase, subunit A, domain 2"/>
    <property type="match status" value="1"/>
</dbReference>
<comment type="caution">
    <text evidence="3">The sequence shown here is derived from an EMBL/GenBank/DDBJ whole genome shotgun (WGS) entry which is preliminary data.</text>
</comment>
<dbReference type="GO" id="GO:0016491">
    <property type="term" value="F:oxidoreductase activity"/>
    <property type="evidence" value="ECO:0007669"/>
    <property type="project" value="UniProtKB-KW"/>
</dbReference>
<evidence type="ECO:0000313" key="4">
    <source>
        <dbReference type="Proteomes" id="UP000705379"/>
    </source>
</evidence>
<dbReference type="InterPro" id="IPR036188">
    <property type="entry name" value="FAD/NAD-bd_sf"/>
</dbReference>
<name>A0A944GUT0_9HYPH</name>
<accession>A0A944GUT0</accession>
<dbReference type="AlphaFoldDB" id="A0A944GUT0"/>
<dbReference type="Proteomes" id="UP000705379">
    <property type="component" value="Unassembled WGS sequence"/>
</dbReference>
<dbReference type="Gene3D" id="3.50.50.60">
    <property type="entry name" value="FAD/NAD(P)-binding domain"/>
    <property type="match status" value="2"/>
</dbReference>
<reference evidence="3" key="1">
    <citation type="submission" date="2018-08" db="EMBL/GenBank/DDBJ databases">
        <authorList>
            <person name="Jin W."/>
            <person name="Wang H."/>
            <person name="Yang Y."/>
            <person name="Li M."/>
            <person name="Liu J."/>
        </authorList>
    </citation>
    <scope>NUCLEOTIDE SEQUENCE</scope>
    <source>
        <strain evidence="3">AESS21</strain>
    </source>
</reference>
<evidence type="ECO:0000313" key="3">
    <source>
        <dbReference type="EMBL" id="MBS8262734.1"/>
    </source>
</evidence>
<gene>
    <name evidence="3" type="ORF">DYI23_21085</name>
</gene>
<reference evidence="3" key="2">
    <citation type="journal article" date="2021" name="Microorganisms">
        <title>Bacterial Dimethylsulfoniopropionate Biosynthesis in the East China Sea.</title>
        <authorList>
            <person name="Liu J."/>
            <person name="Zhang Y."/>
            <person name="Liu J."/>
            <person name="Zhong H."/>
            <person name="Williams B.T."/>
            <person name="Zheng Y."/>
            <person name="Curson A.R.J."/>
            <person name="Sun C."/>
            <person name="Sun H."/>
            <person name="Song D."/>
            <person name="Wagner Mackenzie B."/>
            <person name="Bermejo Martinez A."/>
            <person name="Todd J.D."/>
            <person name="Zhang X.H."/>
        </authorList>
    </citation>
    <scope>NUCLEOTIDE SEQUENCE</scope>
    <source>
        <strain evidence="3">AESS21</strain>
    </source>
</reference>